<comment type="caution">
    <text evidence="4">The sequence shown here is derived from an EMBL/GenBank/DDBJ whole genome shotgun (WGS) entry which is preliminary data.</text>
</comment>
<dbReference type="InterPro" id="IPR054722">
    <property type="entry name" value="PolX-like_BBD"/>
</dbReference>
<feature type="compositionally biased region" description="Basic and acidic residues" evidence="1">
    <location>
        <begin position="1124"/>
        <end position="1137"/>
    </location>
</feature>
<feature type="compositionally biased region" description="Basic and acidic residues" evidence="1">
    <location>
        <begin position="75"/>
        <end position="86"/>
    </location>
</feature>
<feature type="domain" description="Reverse transcriptase Ty1/copia-type" evidence="2">
    <location>
        <begin position="756"/>
        <end position="840"/>
    </location>
</feature>
<organism evidence="4">
    <name type="scientific">Tanacetum cinerariifolium</name>
    <name type="common">Dalmatian daisy</name>
    <name type="synonym">Chrysanthemum cinerariifolium</name>
    <dbReference type="NCBI Taxonomy" id="118510"/>
    <lineage>
        <taxon>Eukaryota</taxon>
        <taxon>Viridiplantae</taxon>
        <taxon>Streptophyta</taxon>
        <taxon>Embryophyta</taxon>
        <taxon>Tracheophyta</taxon>
        <taxon>Spermatophyta</taxon>
        <taxon>Magnoliopsida</taxon>
        <taxon>eudicotyledons</taxon>
        <taxon>Gunneridae</taxon>
        <taxon>Pentapetalae</taxon>
        <taxon>asterids</taxon>
        <taxon>campanulids</taxon>
        <taxon>Asterales</taxon>
        <taxon>Asteraceae</taxon>
        <taxon>Asteroideae</taxon>
        <taxon>Anthemideae</taxon>
        <taxon>Anthemidinae</taxon>
        <taxon>Tanacetum</taxon>
    </lineage>
</organism>
<dbReference type="InterPro" id="IPR013103">
    <property type="entry name" value="RVT_2"/>
</dbReference>
<dbReference type="Pfam" id="PF07727">
    <property type="entry name" value="RVT_2"/>
    <property type="match status" value="1"/>
</dbReference>
<dbReference type="Pfam" id="PF22936">
    <property type="entry name" value="Pol_BBD"/>
    <property type="match status" value="1"/>
</dbReference>
<name>A0A6L2MCM5_TANCI</name>
<evidence type="ECO:0000259" key="2">
    <source>
        <dbReference type="Pfam" id="PF07727"/>
    </source>
</evidence>
<evidence type="ECO:0000313" key="4">
    <source>
        <dbReference type="EMBL" id="GEU71269.1"/>
    </source>
</evidence>
<sequence length="1246" mass="142062">MSSNFDDIQAAGSDTRLPMLTRTDYDSWSQRIHLYCRGKENEIILQSIDHGPFKLGTTRDTLGTTPKGGVLLGPERPRTYDNLNDNEKKRFDTDVRTTNIVLQGLPKDIYKLINHNIKAKAIWDNVKMLLAGSELTKKDRESQLYDEFERFKMLLSENINEYYVRFHKLINDMRNIRMTMPNIQLNSKFDNNMSPEWDRFVTVAKLNKGLKETNHEQWGNRIRIRGTLLREMVQPAMGEHILELGMTMHDKMLLMEAQENDVDDHPVRDLALNDDNIFQVDECDAFDLDVDDEPTAQSIFMANLSSARPTNQQAGPSNASILSEVHDLENAIDPCDDNQDEHEIHNEVQKNIIDSTRDHMGNSNVTLYEQYLSVNDISVVPSCASSVSNDTYVLHDNDAYVPHDPLITELNIYKEQVAIYEQRAKFELTLREQKKDEQMSILIQVTIKRKKILRKNFILSTTNDCVSTQYACPSGLPNTSNYKSSKYWSDVFFTVTDSAMNASQFHELSTAYIVAMNRAVKLEAENFKLLEKFKNDDHDTMVVQIVLWYLDSGYSKRMTGDPSWLRNFVKKFIGTVRFKNNHFGAIIGYGDYLLGDSVIFRVYYVEGLGHNLFSVEAVATACYTQNRSLIRTLHNKTPYELVHHKKSNLSFLRVFSALCYPTNNSEDLGKLKAKADIRNSLLLMPCVHILINPPCPSVSIYVDQDAPSEGYLPSSSDHRSAFVHHGFATGHSLEVNPFAPADNEPFVNIFALDPSSEWIYKVKLDEYGDVLKNKARLVAKGYHQEEGIDFEESFTSVARLGAIRIFIANATSKNMMVYQMDVKTAFLNRELKEEIYVSQLEDTPMVERSKLDEDLFGIPIDQTRYHSMIGSLMYLTASRPGMVFAVCMCARYQSKPTKKHLEAVKRVFWYLQGTINMGLWYPKDTVMTLIAYADADHAVHNSEDTLEISKITRKKMNEKMNDPECMKKKVKIAPHDYSKENYLATFTPQKKLTPDQIFWSKDLIKMKSKALKEETIASRPMKALMVKDGREIFGMPIPDALFTDVIKGAPYYGEYQEHVAKYQQYMDAEHGKAEEGGATESPKATKVTKPKAVKAIKPAGDKEPKLTSTQPPKPKPAPTQPSKDISKKKQKLVKDTPDEPSLAKRSNGRLVGKIRKPKSPLKLVDEPSDEARPVVIKEPDYGRIQSLPDVQRKGKEKVIDEEAAHNLLILLTPKNKIPVDQFIFQRRTPMPIEASRLAESSSLMQN</sequence>
<reference evidence="4" key="1">
    <citation type="journal article" date="2019" name="Sci. Rep.">
        <title>Draft genome of Tanacetum cinerariifolium, the natural source of mosquito coil.</title>
        <authorList>
            <person name="Yamashiro T."/>
            <person name="Shiraishi A."/>
            <person name="Satake H."/>
            <person name="Nakayama K."/>
        </authorList>
    </citation>
    <scope>NUCLEOTIDE SEQUENCE</scope>
</reference>
<feature type="region of interest" description="Disordered" evidence="1">
    <location>
        <begin position="1071"/>
        <end position="1169"/>
    </location>
</feature>
<feature type="domain" description="Retrovirus-related Pol polyprotein from transposon TNT 1-94-like beta-barrel" evidence="3">
    <location>
        <begin position="548"/>
        <end position="619"/>
    </location>
</feature>
<proteinExistence type="predicted"/>
<gene>
    <name evidence="4" type="ORF">Tci_043247</name>
</gene>
<evidence type="ECO:0000256" key="1">
    <source>
        <dbReference type="SAM" id="MobiDB-lite"/>
    </source>
</evidence>
<protein>
    <submittedName>
        <fullName evidence="4">Integrase, catalytic region, zinc finger, CCHC-type, peptidase aspartic, catalytic</fullName>
    </submittedName>
</protein>
<dbReference type="PANTHER" id="PTHR11439">
    <property type="entry name" value="GAG-POL-RELATED RETROTRANSPOSON"/>
    <property type="match status" value="1"/>
</dbReference>
<dbReference type="PANTHER" id="PTHR11439:SF483">
    <property type="entry name" value="PEPTIDE SYNTHASE GLIP-LIKE, PUTATIVE (AFU_ORTHOLOGUE AFUA_3G12920)-RELATED"/>
    <property type="match status" value="1"/>
</dbReference>
<dbReference type="EMBL" id="BKCJ010006277">
    <property type="protein sequence ID" value="GEU71269.1"/>
    <property type="molecule type" value="Genomic_DNA"/>
</dbReference>
<accession>A0A6L2MCM5</accession>
<feature type="region of interest" description="Disordered" evidence="1">
    <location>
        <begin position="57"/>
        <end position="86"/>
    </location>
</feature>
<evidence type="ECO:0000259" key="3">
    <source>
        <dbReference type="Pfam" id="PF22936"/>
    </source>
</evidence>
<dbReference type="Pfam" id="PF14223">
    <property type="entry name" value="Retrotran_gag_2"/>
    <property type="match status" value="1"/>
</dbReference>
<dbReference type="AlphaFoldDB" id="A0A6L2MCM5"/>